<dbReference type="InterPro" id="IPR007431">
    <property type="entry name" value="ACP_PD"/>
</dbReference>
<dbReference type="Pfam" id="PF04336">
    <property type="entry name" value="ACP_PD"/>
    <property type="match status" value="1"/>
</dbReference>
<name>A0A420AC36_SPHD1</name>
<accession>A0A420AC36</accession>
<reference evidence="1 2" key="1">
    <citation type="submission" date="2018-09" db="EMBL/GenBank/DDBJ databases">
        <title>Genomic Encyclopedia of Type Strains, Phase III (KMG-III): the genomes of soil and plant-associated and newly described type strains.</title>
        <authorList>
            <person name="Whitman W."/>
        </authorList>
    </citation>
    <scope>NUCLEOTIDE SEQUENCE [LARGE SCALE GENOMIC DNA]</scope>
    <source>
        <strain evidence="1 2">CECT 7938</strain>
    </source>
</reference>
<dbReference type="RefSeq" id="WP_120262193.1">
    <property type="nucleotide sequence ID" value="NZ_RAPY01000009.1"/>
</dbReference>
<evidence type="ECO:0000313" key="2">
    <source>
        <dbReference type="Proteomes" id="UP000286246"/>
    </source>
</evidence>
<protein>
    <recommendedName>
        <fullName evidence="3">Acyl carrier protein phosphodiesterase</fullName>
    </recommendedName>
</protein>
<organism evidence="1 2">
    <name type="scientific">Sphingobacterium detergens</name>
    <dbReference type="NCBI Taxonomy" id="1145106"/>
    <lineage>
        <taxon>Bacteria</taxon>
        <taxon>Pseudomonadati</taxon>
        <taxon>Bacteroidota</taxon>
        <taxon>Sphingobacteriia</taxon>
        <taxon>Sphingobacteriales</taxon>
        <taxon>Sphingobacteriaceae</taxon>
        <taxon>Sphingobacterium</taxon>
    </lineage>
</organism>
<sequence>MNFLSHFYFERFATNPERIVGGLLPDLLKNADKTFVLKPRQYEDELLDNPLLEQLYIGWNRHIEVDRLFHNSTYFFHHTHQLKLQIQSSLQGLPIRPSFMAHIALELLLDHILTQQKAVSIDKFYSAMSQVNEDAVRKFLKINQLNDIPKFEKFYHQFIEWKYIYDYAHIEKIAGALFNICKRLWQFDVQEHQRELLTEQLNAYLQHHMADYQEIYQYIHYELVDFK</sequence>
<dbReference type="GO" id="GO:0008770">
    <property type="term" value="F:[acyl-carrier-protein] phosphodiesterase activity"/>
    <property type="evidence" value="ECO:0007669"/>
    <property type="project" value="InterPro"/>
</dbReference>
<dbReference type="AlphaFoldDB" id="A0A420AC36"/>
<evidence type="ECO:0000313" key="1">
    <source>
        <dbReference type="EMBL" id="RKE42037.1"/>
    </source>
</evidence>
<gene>
    <name evidence="1" type="ORF">DFQ12_5636</name>
</gene>
<comment type="caution">
    <text evidence="1">The sequence shown here is derived from an EMBL/GenBank/DDBJ whole genome shotgun (WGS) entry which is preliminary data.</text>
</comment>
<dbReference type="GO" id="GO:0006633">
    <property type="term" value="P:fatty acid biosynthetic process"/>
    <property type="evidence" value="ECO:0007669"/>
    <property type="project" value="InterPro"/>
</dbReference>
<dbReference type="Proteomes" id="UP000286246">
    <property type="component" value="Unassembled WGS sequence"/>
</dbReference>
<dbReference type="OrthoDB" id="790170at2"/>
<proteinExistence type="predicted"/>
<dbReference type="EMBL" id="RAPY01000009">
    <property type="protein sequence ID" value="RKE42037.1"/>
    <property type="molecule type" value="Genomic_DNA"/>
</dbReference>
<evidence type="ECO:0008006" key="3">
    <source>
        <dbReference type="Google" id="ProtNLM"/>
    </source>
</evidence>
<keyword evidence="2" id="KW-1185">Reference proteome</keyword>